<dbReference type="STRING" id="984487.A0A1E4SEC2"/>
<feature type="transmembrane region" description="Helical" evidence="8">
    <location>
        <begin position="66"/>
        <end position="92"/>
    </location>
</feature>
<comment type="subcellular location">
    <subcellularLocation>
        <location evidence="1">Membrane</location>
        <topology evidence="1">Multi-pass membrane protein</topology>
    </subcellularLocation>
</comment>
<sequence>MSNCWTKIYVALSPPSSDKVLDSPIENGLSCGQVYKVPLDQQCAFVRANCNDDEYQIGRINYLSMYYCSGFGTMSMGFLVVLLVSCFASLGLTASDYLCPNLYTISKFLNLSDNLAGLTLLALGNSSPDVLSTYKAMSVGSSDLALSESLGAAFFITTVVLGSMAIIHPFKVSKKLFLRDAGFFLVVATLIYFVLLDSYLSLSNCIILLATYLLYVVVALSTHSMLKAKLKKKLKDQRTRANFLLNDQPDEDHQDDDIFLDTFSNLPGIESLNFNENDEDETPDNGDKDVESDIPGSFGLKVLLKELTKHSHVHSRIKLDLDRPFTAPITFSSNSSSSNDREIQTLPDTSMPYRNSETQGDSYEEATDQPSQSFEFNNVPLSMRLVYLLRNEDSSLTKLLAPQLLDFPDQDINTKVSTILLLPISVFLRISNPVRDQATLKALKDRENLNNNSAIPFSSSSNEDSDEDDDFNFELDRSLLSTQAICGSIFLLIISPFHGFIFSLFSILFAYVMFYVVQKSYHARVLSDGSITNSSVVDLAAIKKLKVINYSAAFFGFVISLSWVSLFATEIISILKTVAVIYNLNDDILGVTVFAIGNSVGDLISNFTIARMGMPIMAFGACFGGPLLALCSMGLSGLILMDRDLDSRGFRIENTQTIRSTTIALIVNISLILALVPFNDWKFDRRIGLILILMWILATTFSLSNELLT</sequence>
<feature type="transmembrane region" description="Helical" evidence="8">
    <location>
        <begin position="687"/>
        <end position="704"/>
    </location>
</feature>
<dbReference type="GO" id="GO:0006874">
    <property type="term" value="P:intracellular calcium ion homeostasis"/>
    <property type="evidence" value="ECO:0007669"/>
    <property type="project" value="TreeGrafter"/>
</dbReference>
<feature type="transmembrane region" description="Helical" evidence="8">
    <location>
        <begin position="206"/>
        <end position="226"/>
    </location>
</feature>
<keyword evidence="11" id="KW-1185">Reference proteome</keyword>
<evidence type="ECO:0000256" key="7">
    <source>
        <dbReference type="SAM" id="MobiDB-lite"/>
    </source>
</evidence>
<protein>
    <recommendedName>
        <fullName evidence="9">Sodium/calcium exchanger membrane region domain-containing protein</fullName>
    </recommendedName>
</protein>
<dbReference type="InterPro" id="IPR051359">
    <property type="entry name" value="CaCA_antiporter"/>
</dbReference>
<feature type="transmembrane region" description="Helical" evidence="8">
    <location>
        <begin position="660"/>
        <end position="678"/>
    </location>
</feature>
<feature type="region of interest" description="Disordered" evidence="7">
    <location>
        <begin position="330"/>
        <end position="374"/>
    </location>
</feature>
<dbReference type="AlphaFoldDB" id="A0A1E4SEC2"/>
<dbReference type="PANTHER" id="PTHR12266">
    <property type="entry name" value="NA+/CA2+ K+ INDEPENDENT EXCHANGER"/>
    <property type="match status" value="1"/>
</dbReference>
<keyword evidence="4 8" id="KW-0812">Transmembrane</keyword>
<dbReference type="GO" id="GO:0008324">
    <property type="term" value="F:monoatomic cation transmembrane transporter activity"/>
    <property type="evidence" value="ECO:0007669"/>
    <property type="project" value="TreeGrafter"/>
</dbReference>
<feature type="transmembrane region" description="Helical" evidence="8">
    <location>
        <begin position="547"/>
        <end position="568"/>
    </location>
</feature>
<accession>A0A1E4SEC2</accession>
<evidence type="ECO:0000256" key="2">
    <source>
        <dbReference type="ARBA" id="ARBA00008170"/>
    </source>
</evidence>
<dbReference type="EMBL" id="KV453914">
    <property type="protein sequence ID" value="ODV77833.1"/>
    <property type="molecule type" value="Genomic_DNA"/>
</dbReference>
<feature type="transmembrane region" description="Helical" evidence="8">
    <location>
        <begin position="182"/>
        <end position="200"/>
    </location>
</feature>
<evidence type="ECO:0000256" key="8">
    <source>
        <dbReference type="SAM" id="Phobius"/>
    </source>
</evidence>
<organism evidence="10 11">
    <name type="scientific">Suhomyces tanzawaensis NRRL Y-17324</name>
    <dbReference type="NCBI Taxonomy" id="984487"/>
    <lineage>
        <taxon>Eukaryota</taxon>
        <taxon>Fungi</taxon>
        <taxon>Dikarya</taxon>
        <taxon>Ascomycota</taxon>
        <taxon>Saccharomycotina</taxon>
        <taxon>Pichiomycetes</taxon>
        <taxon>Debaryomycetaceae</taxon>
        <taxon>Suhomyces</taxon>
    </lineage>
</organism>
<dbReference type="GeneID" id="30985934"/>
<evidence type="ECO:0000256" key="4">
    <source>
        <dbReference type="ARBA" id="ARBA00022692"/>
    </source>
</evidence>
<evidence type="ECO:0000256" key="1">
    <source>
        <dbReference type="ARBA" id="ARBA00004141"/>
    </source>
</evidence>
<reference evidence="11" key="1">
    <citation type="submission" date="2016-05" db="EMBL/GenBank/DDBJ databases">
        <title>Comparative genomics of biotechnologically important yeasts.</title>
        <authorList>
            <consortium name="DOE Joint Genome Institute"/>
            <person name="Riley R."/>
            <person name="Haridas S."/>
            <person name="Wolfe K.H."/>
            <person name="Lopes M.R."/>
            <person name="Hittinger C.T."/>
            <person name="Goker M."/>
            <person name="Salamov A."/>
            <person name="Wisecaver J."/>
            <person name="Long T.M."/>
            <person name="Aerts A.L."/>
            <person name="Barry K."/>
            <person name="Choi C."/>
            <person name="Clum A."/>
            <person name="Coughlan A.Y."/>
            <person name="Deshpande S."/>
            <person name="Douglass A.P."/>
            <person name="Hanson S.J."/>
            <person name="Klenk H.-P."/>
            <person name="Labutti K."/>
            <person name="Lapidus A."/>
            <person name="Lindquist E."/>
            <person name="Lipzen A."/>
            <person name="Meier-Kolthoff J.P."/>
            <person name="Ohm R.A."/>
            <person name="Otillar R.P."/>
            <person name="Pangilinan J."/>
            <person name="Peng Y."/>
            <person name="Rokas A."/>
            <person name="Rosa C.A."/>
            <person name="Scheuner C."/>
            <person name="Sibirny A.A."/>
            <person name="Slot J.C."/>
            <person name="Stielow J.B."/>
            <person name="Sun H."/>
            <person name="Kurtzman C.P."/>
            <person name="Blackwell M."/>
            <person name="Grigoriev I.V."/>
            <person name="Jeffries T.W."/>
        </authorList>
    </citation>
    <scope>NUCLEOTIDE SEQUENCE [LARGE SCALE GENOMIC DNA]</scope>
    <source>
        <strain evidence="11">NRRL Y-17324</strain>
    </source>
</reference>
<evidence type="ECO:0000256" key="3">
    <source>
        <dbReference type="ARBA" id="ARBA00022448"/>
    </source>
</evidence>
<keyword evidence="6 8" id="KW-0472">Membrane</keyword>
<evidence type="ECO:0000259" key="9">
    <source>
        <dbReference type="Pfam" id="PF01699"/>
    </source>
</evidence>
<dbReference type="Proteomes" id="UP000094285">
    <property type="component" value="Unassembled WGS sequence"/>
</dbReference>
<feature type="domain" description="Sodium/calcium exchanger membrane region" evidence="9">
    <location>
        <begin position="553"/>
        <end position="703"/>
    </location>
</feature>
<gene>
    <name evidence="10" type="ORF">CANTADRAFT_91289</name>
</gene>
<dbReference type="PANTHER" id="PTHR12266:SF0">
    <property type="entry name" value="MITOCHONDRIAL SODIUM_CALCIUM EXCHANGER PROTEIN"/>
    <property type="match status" value="1"/>
</dbReference>
<dbReference type="OrthoDB" id="407410at2759"/>
<dbReference type="RefSeq" id="XP_020062955.1">
    <property type="nucleotide sequence ID" value="XM_020211798.1"/>
</dbReference>
<keyword evidence="5 8" id="KW-1133">Transmembrane helix</keyword>
<feature type="transmembrane region" description="Helical" evidence="8">
    <location>
        <begin position="616"/>
        <end position="640"/>
    </location>
</feature>
<dbReference type="InterPro" id="IPR004837">
    <property type="entry name" value="NaCa_Exmemb"/>
</dbReference>
<evidence type="ECO:0000256" key="5">
    <source>
        <dbReference type="ARBA" id="ARBA00022989"/>
    </source>
</evidence>
<feature type="transmembrane region" description="Helical" evidence="8">
    <location>
        <begin position="150"/>
        <end position="170"/>
    </location>
</feature>
<dbReference type="Pfam" id="PF01699">
    <property type="entry name" value="Na_Ca_ex"/>
    <property type="match status" value="2"/>
</dbReference>
<comment type="similarity">
    <text evidence="2">Belongs to the Ca(2+):cation antiporter (CaCA) (TC 2.A.19) family.</text>
</comment>
<proteinExistence type="inferred from homology"/>
<feature type="compositionally biased region" description="Polar residues" evidence="7">
    <location>
        <begin position="346"/>
        <end position="361"/>
    </location>
</feature>
<dbReference type="GO" id="GO:0016020">
    <property type="term" value="C:membrane"/>
    <property type="evidence" value="ECO:0007669"/>
    <property type="project" value="UniProtKB-SubCell"/>
</dbReference>
<dbReference type="InterPro" id="IPR044880">
    <property type="entry name" value="NCX_ion-bd_dom_sf"/>
</dbReference>
<feature type="transmembrane region" description="Helical" evidence="8">
    <location>
        <begin position="500"/>
        <end position="517"/>
    </location>
</feature>
<dbReference type="Gene3D" id="1.20.1420.30">
    <property type="entry name" value="NCX, central ion-binding region"/>
    <property type="match status" value="2"/>
</dbReference>
<feature type="domain" description="Sodium/calcium exchanger membrane region" evidence="9">
    <location>
        <begin position="81"/>
        <end position="219"/>
    </location>
</feature>
<keyword evidence="3" id="KW-0813">Transport</keyword>
<evidence type="ECO:0000256" key="6">
    <source>
        <dbReference type="ARBA" id="ARBA00023136"/>
    </source>
</evidence>
<name>A0A1E4SEC2_9ASCO</name>
<evidence type="ECO:0000313" key="10">
    <source>
        <dbReference type="EMBL" id="ODV77833.1"/>
    </source>
</evidence>
<feature type="transmembrane region" description="Helical" evidence="8">
    <location>
        <begin position="588"/>
        <end position="609"/>
    </location>
</feature>
<evidence type="ECO:0000313" key="11">
    <source>
        <dbReference type="Proteomes" id="UP000094285"/>
    </source>
</evidence>